<evidence type="ECO:0000256" key="9">
    <source>
        <dbReference type="HAMAP-Rule" id="MF_00096"/>
    </source>
</evidence>
<reference evidence="13 14" key="1">
    <citation type="submission" date="2016-10" db="EMBL/GenBank/DDBJ databases">
        <authorList>
            <person name="de Groot N.N."/>
        </authorList>
    </citation>
    <scope>NUCLEOTIDE SEQUENCE [LARGE SCALE GENOMIC DNA]</scope>
    <source>
        <strain evidence="13 14">DSM 25584</strain>
    </source>
</reference>
<comment type="function">
    <text evidence="8 9">This protein is involved in the repair of mismatches in DNA. It is possible that it carries out the mismatch recognition step. This protein has a weak ATPase activity.</text>
</comment>
<evidence type="ECO:0000313" key="14">
    <source>
        <dbReference type="Proteomes" id="UP000199415"/>
    </source>
</evidence>
<keyword evidence="14" id="KW-1185">Reference proteome</keyword>
<dbReference type="PANTHER" id="PTHR11361">
    <property type="entry name" value="DNA MISMATCH REPAIR PROTEIN MUTS FAMILY MEMBER"/>
    <property type="match status" value="1"/>
</dbReference>
<dbReference type="Gene3D" id="3.30.420.110">
    <property type="entry name" value="MutS, connector domain"/>
    <property type="match status" value="1"/>
</dbReference>
<dbReference type="STRING" id="1082479.SAMN05216241_106122"/>
<evidence type="ECO:0000256" key="3">
    <source>
        <dbReference type="ARBA" id="ARBA00022741"/>
    </source>
</evidence>
<dbReference type="InterPro" id="IPR027417">
    <property type="entry name" value="P-loop_NTPase"/>
</dbReference>
<dbReference type="GO" id="GO:0005524">
    <property type="term" value="F:ATP binding"/>
    <property type="evidence" value="ECO:0007669"/>
    <property type="project" value="UniProtKB-UniRule"/>
</dbReference>
<dbReference type="RefSeq" id="WP_090020153.1">
    <property type="nucleotide sequence ID" value="NZ_FNCE01000006.1"/>
</dbReference>
<dbReference type="InterPro" id="IPR007860">
    <property type="entry name" value="DNA_mmatch_repair_MutS_con_dom"/>
</dbReference>
<dbReference type="GO" id="GO:0005829">
    <property type="term" value="C:cytosol"/>
    <property type="evidence" value="ECO:0007669"/>
    <property type="project" value="TreeGrafter"/>
</dbReference>
<evidence type="ECO:0000313" key="13">
    <source>
        <dbReference type="EMBL" id="SDG18066.1"/>
    </source>
</evidence>
<dbReference type="InterPro" id="IPR000432">
    <property type="entry name" value="DNA_mismatch_repair_MutS_C"/>
</dbReference>
<dbReference type="InterPro" id="IPR016151">
    <property type="entry name" value="DNA_mismatch_repair_MutS_N"/>
</dbReference>
<dbReference type="HAMAP" id="MF_00096">
    <property type="entry name" value="MutS"/>
    <property type="match status" value="1"/>
</dbReference>
<feature type="domain" description="DNA mismatch repair proteins mutS family" evidence="12">
    <location>
        <begin position="725"/>
        <end position="741"/>
    </location>
</feature>
<dbReference type="SMART" id="SM00534">
    <property type="entry name" value="MUTSac"/>
    <property type="match status" value="1"/>
</dbReference>
<dbReference type="InterPro" id="IPR005748">
    <property type="entry name" value="DNA_mismatch_repair_MutS"/>
</dbReference>
<proteinExistence type="inferred from homology"/>
<feature type="compositionally biased region" description="Low complexity" evidence="11">
    <location>
        <begin position="857"/>
        <end position="876"/>
    </location>
</feature>
<dbReference type="Gene3D" id="3.40.50.300">
    <property type="entry name" value="P-loop containing nucleotide triphosphate hydrolases"/>
    <property type="match status" value="1"/>
</dbReference>
<dbReference type="CDD" id="cd03284">
    <property type="entry name" value="ABC_MutS1"/>
    <property type="match status" value="1"/>
</dbReference>
<keyword evidence="3 9" id="KW-0547">Nucleotide-binding</keyword>
<dbReference type="SUPFAM" id="SSF53150">
    <property type="entry name" value="DNA repair protein MutS, domain II"/>
    <property type="match status" value="1"/>
</dbReference>
<comment type="similarity">
    <text evidence="1 9 10">Belongs to the DNA mismatch repair MutS family.</text>
</comment>
<evidence type="ECO:0000256" key="4">
    <source>
        <dbReference type="ARBA" id="ARBA00022763"/>
    </source>
</evidence>
<organism evidence="13 14">
    <name type="scientific">Limimonas halophila</name>
    <dbReference type="NCBI Taxonomy" id="1082479"/>
    <lineage>
        <taxon>Bacteria</taxon>
        <taxon>Pseudomonadati</taxon>
        <taxon>Pseudomonadota</taxon>
        <taxon>Alphaproteobacteria</taxon>
        <taxon>Rhodospirillales</taxon>
        <taxon>Rhodovibrionaceae</taxon>
        <taxon>Limimonas</taxon>
    </lineage>
</organism>
<dbReference type="Gene3D" id="1.10.1420.10">
    <property type="match status" value="2"/>
</dbReference>
<evidence type="ECO:0000256" key="5">
    <source>
        <dbReference type="ARBA" id="ARBA00022840"/>
    </source>
</evidence>
<dbReference type="InterPro" id="IPR007695">
    <property type="entry name" value="DNA_mismatch_repair_MutS-lik_N"/>
</dbReference>
<evidence type="ECO:0000256" key="11">
    <source>
        <dbReference type="SAM" id="MobiDB-lite"/>
    </source>
</evidence>
<evidence type="ECO:0000256" key="10">
    <source>
        <dbReference type="RuleBase" id="RU003756"/>
    </source>
</evidence>
<dbReference type="GO" id="GO:0030983">
    <property type="term" value="F:mismatched DNA binding"/>
    <property type="evidence" value="ECO:0007669"/>
    <property type="project" value="InterPro"/>
</dbReference>
<dbReference type="SMART" id="SM00533">
    <property type="entry name" value="MUTSd"/>
    <property type="match status" value="1"/>
</dbReference>
<dbReference type="PANTHER" id="PTHR11361:SF34">
    <property type="entry name" value="DNA MISMATCH REPAIR PROTEIN MSH1, MITOCHONDRIAL"/>
    <property type="match status" value="1"/>
</dbReference>
<dbReference type="AlphaFoldDB" id="A0A1G7S4W0"/>
<gene>
    <name evidence="9" type="primary">mutS</name>
    <name evidence="13" type="ORF">SAMN05216241_106122</name>
</gene>
<dbReference type="InterPro" id="IPR036187">
    <property type="entry name" value="DNA_mismatch_repair_MutS_sf"/>
</dbReference>
<dbReference type="NCBIfam" id="NF003810">
    <property type="entry name" value="PRK05399.1"/>
    <property type="match status" value="1"/>
</dbReference>
<dbReference type="GO" id="GO:0006298">
    <property type="term" value="P:mismatch repair"/>
    <property type="evidence" value="ECO:0007669"/>
    <property type="project" value="UniProtKB-UniRule"/>
</dbReference>
<evidence type="ECO:0000256" key="6">
    <source>
        <dbReference type="ARBA" id="ARBA00023125"/>
    </source>
</evidence>
<dbReference type="InterPro" id="IPR007696">
    <property type="entry name" value="DNA_mismatch_repair_MutS_core"/>
</dbReference>
<dbReference type="Proteomes" id="UP000199415">
    <property type="component" value="Unassembled WGS sequence"/>
</dbReference>
<feature type="region of interest" description="Disordered" evidence="11">
    <location>
        <begin position="1"/>
        <end position="26"/>
    </location>
</feature>
<dbReference type="OrthoDB" id="9802448at2"/>
<dbReference type="PIRSF" id="PIRSF037677">
    <property type="entry name" value="DNA_mis_repair_Msh6"/>
    <property type="match status" value="1"/>
</dbReference>
<feature type="compositionally biased region" description="Low complexity" evidence="11">
    <location>
        <begin position="1"/>
        <end position="15"/>
    </location>
</feature>
<dbReference type="InterPro" id="IPR007861">
    <property type="entry name" value="DNA_mismatch_repair_MutS_clamp"/>
</dbReference>
<dbReference type="InterPro" id="IPR017261">
    <property type="entry name" value="DNA_mismatch_repair_MutS/MSH"/>
</dbReference>
<dbReference type="Pfam" id="PF00488">
    <property type="entry name" value="MutS_V"/>
    <property type="match status" value="1"/>
</dbReference>
<feature type="binding site" evidence="9">
    <location>
        <begin position="651"/>
        <end position="658"/>
    </location>
    <ligand>
        <name>ATP</name>
        <dbReference type="ChEBI" id="CHEBI:30616"/>
    </ligand>
</feature>
<dbReference type="InterPro" id="IPR036678">
    <property type="entry name" value="MutS_con_dom_sf"/>
</dbReference>
<evidence type="ECO:0000256" key="2">
    <source>
        <dbReference type="ARBA" id="ARBA00021982"/>
    </source>
</evidence>
<dbReference type="Pfam" id="PF01624">
    <property type="entry name" value="MutS_I"/>
    <property type="match status" value="1"/>
</dbReference>
<dbReference type="EMBL" id="FNCE01000006">
    <property type="protein sequence ID" value="SDG18066.1"/>
    <property type="molecule type" value="Genomic_DNA"/>
</dbReference>
<dbReference type="SUPFAM" id="SSF55271">
    <property type="entry name" value="DNA repair protein MutS, domain I"/>
    <property type="match status" value="1"/>
</dbReference>
<feature type="compositionally biased region" description="Polar residues" evidence="11">
    <location>
        <begin position="16"/>
        <end position="25"/>
    </location>
</feature>
<dbReference type="FunFam" id="3.40.1170.10:FF:000001">
    <property type="entry name" value="DNA mismatch repair protein MutS"/>
    <property type="match status" value="1"/>
</dbReference>
<dbReference type="PROSITE" id="PS00486">
    <property type="entry name" value="DNA_MISMATCH_REPAIR_2"/>
    <property type="match status" value="1"/>
</dbReference>
<dbReference type="SUPFAM" id="SSF48334">
    <property type="entry name" value="DNA repair protein MutS, domain III"/>
    <property type="match status" value="1"/>
</dbReference>
<keyword evidence="4 9" id="KW-0227">DNA damage</keyword>
<keyword evidence="7 9" id="KW-0234">DNA repair</keyword>
<dbReference type="Pfam" id="PF05192">
    <property type="entry name" value="MutS_III"/>
    <property type="match status" value="1"/>
</dbReference>
<evidence type="ECO:0000256" key="1">
    <source>
        <dbReference type="ARBA" id="ARBA00006271"/>
    </source>
</evidence>
<feature type="region of interest" description="Disordered" evidence="11">
    <location>
        <begin position="857"/>
        <end position="888"/>
    </location>
</feature>
<dbReference type="InterPro" id="IPR045076">
    <property type="entry name" value="MutS"/>
</dbReference>
<dbReference type="Pfam" id="PF05190">
    <property type="entry name" value="MutS_IV"/>
    <property type="match status" value="1"/>
</dbReference>
<dbReference type="GO" id="GO:0140664">
    <property type="term" value="F:ATP-dependent DNA damage sensor activity"/>
    <property type="evidence" value="ECO:0007669"/>
    <property type="project" value="InterPro"/>
</dbReference>
<sequence>MPDSAAASSNAQASNGQPPNGQSGAATPMMAQYNAIRAEHPECLLFYRLGDFYELFHDDARIAAEALDIALTKRGQQGESIPMAGVPVANAESYLARLIRQGHKVAICEQLEDPADAKKRAGSKAVVQRGVTRVVTPGTLTEDELLDARSHNHIAALSEVGRELALAWLDVSTGAFAVQGVSEGELATVLARVEPGELLLPEKLTQREGLFETFAEWKAALTPLPGTRFDSANARATLQETFGVASLDAYGQFSRAEVSACGTLVAYVAMTQKGSLPRLDPPRQVRPDAVMAVDAATRANLELTHGPDGSRAGSLLATIDRTVTGGGARLLADRLSAPLTDPDAIDRRLDAVSFLVTNTELREEVRARLRRCPDVERALSRLTVGRWGPRDLASIRDGLAQADALRGLLSGGAGTPAPPDLLAEAAGDLGAHDALVDKFTRALAADLPVSARDGGVLAQGYAPELDELRGLRDESRRHIANLQARYAQHTGIQALKVRHNHVLGYYVEVTPRQAENLPDDGTFIHRQTLASAVRYTTTELGELEQKLARAGEKALAMEQQLVHELVGEVTARAEAVAAAARALAELDVAAGLAELAVARNWSRPRITRDTRFVLRQGRHPVVERALDKADEGPFVANDCVLDDSRLWLLTGPNMAGKSTYLRQNALIAVLAQMGAYVPAERAEIGAVDRLFSRVGAADDLARGRSTFMVEMVETAAILNQAGPRSLVILDEIGRGTATFDGLSIAWACVEHLHEVNGCRGLFATHYHELTRLAARLDGLSCHTMRVKEWQGEVVFLHEVVPGAADRSYGIHVAKLAGLPRAAVERAETVLETLQTSDDQMSGLAALADDLPLFAAAGPEGEGASADQPAASSQPSAVEQRLAEINPDDLTPREALELVYALKGLADGS</sequence>
<keyword evidence="6 9" id="KW-0238">DNA-binding</keyword>
<dbReference type="NCBIfam" id="TIGR01070">
    <property type="entry name" value="mutS1"/>
    <property type="match status" value="1"/>
</dbReference>
<dbReference type="Gene3D" id="6.10.140.430">
    <property type="match status" value="1"/>
</dbReference>
<name>A0A1G7S4W0_9PROT</name>
<dbReference type="GO" id="GO:0003684">
    <property type="term" value="F:damaged DNA binding"/>
    <property type="evidence" value="ECO:0007669"/>
    <property type="project" value="UniProtKB-UniRule"/>
</dbReference>
<evidence type="ECO:0000256" key="8">
    <source>
        <dbReference type="ARBA" id="ARBA00024647"/>
    </source>
</evidence>
<protein>
    <recommendedName>
        <fullName evidence="2 9">DNA mismatch repair protein MutS</fullName>
    </recommendedName>
</protein>
<evidence type="ECO:0000256" key="7">
    <source>
        <dbReference type="ARBA" id="ARBA00023204"/>
    </source>
</evidence>
<accession>A0A1G7S4W0</accession>
<keyword evidence="5 9" id="KW-0067">ATP-binding</keyword>
<dbReference type="Pfam" id="PF05188">
    <property type="entry name" value="MutS_II"/>
    <property type="match status" value="1"/>
</dbReference>
<evidence type="ECO:0000259" key="12">
    <source>
        <dbReference type="PROSITE" id="PS00486"/>
    </source>
</evidence>
<dbReference type="Gene3D" id="3.40.1170.10">
    <property type="entry name" value="DNA repair protein MutS, domain I"/>
    <property type="match status" value="1"/>
</dbReference>
<dbReference type="SUPFAM" id="SSF52540">
    <property type="entry name" value="P-loop containing nucleoside triphosphate hydrolases"/>
    <property type="match status" value="1"/>
</dbReference>